<evidence type="ECO:0000256" key="2">
    <source>
        <dbReference type="SAM" id="Phobius"/>
    </source>
</evidence>
<reference evidence="4" key="1">
    <citation type="submission" date="2016-03" db="EMBL/GenBank/DDBJ databases">
        <authorList>
            <person name="Ploux O."/>
        </authorList>
    </citation>
    <scope>NUCLEOTIDE SEQUENCE [LARGE SCALE GENOMIC DNA]</scope>
    <source>
        <strain evidence="4">UK7</strain>
    </source>
</reference>
<evidence type="ECO:0008006" key="5">
    <source>
        <dbReference type="Google" id="ProtNLM"/>
    </source>
</evidence>
<name>A0A1E1KQ86_9HELO</name>
<evidence type="ECO:0000313" key="4">
    <source>
        <dbReference type="Proteomes" id="UP000178129"/>
    </source>
</evidence>
<keyword evidence="2" id="KW-0812">Transmembrane</keyword>
<keyword evidence="4" id="KW-1185">Reference proteome</keyword>
<sequence>MNYPDREGLQHVWHDTPEGLQHISHDVPEGLHHDSRSAYEKPQHKLSQNAIPDDPEHYMPATDVIQTKKARRICGLRKKWFWILVAVLIVVIAAGAVGGGVGGTIAGKNKMHSRESGKAKSSSPQTSTPTSTSSTVLSSSRTISQISTPTLSSTVLSLTRAGSQTSTPTLISSTLLSSIKAASSLPSTTTSSSSTTATTASATDLALSVLGCPASNGTSYTVSISGSSTSYVFQKFCQQDLTSSSASSPSQDIQNMKMTNLNACIDACIQYNVDSGLGQTGARSCVAVTFLGLISPWESIWNECYLKKRPEGGNFISSVRSEQDIFACAVLEGVKFEIIAPR</sequence>
<evidence type="ECO:0000313" key="3">
    <source>
        <dbReference type="EMBL" id="CZT00171.1"/>
    </source>
</evidence>
<keyword evidence="2" id="KW-0472">Membrane</keyword>
<protein>
    <recommendedName>
        <fullName evidence="5">Apple domain-containing protein</fullName>
    </recommendedName>
</protein>
<proteinExistence type="predicted"/>
<gene>
    <name evidence="3" type="ORF">RCO7_08404</name>
</gene>
<dbReference type="InParanoid" id="A0A1E1KQ86"/>
<dbReference type="AlphaFoldDB" id="A0A1E1KQ86"/>
<dbReference type="STRING" id="914237.A0A1E1KQ86"/>
<dbReference type="Proteomes" id="UP000178129">
    <property type="component" value="Unassembled WGS sequence"/>
</dbReference>
<feature type="compositionally biased region" description="Low complexity" evidence="1">
    <location>
        <begin position="121"/>
        <end position="141"/>
    </location>
</feature>
<feature type="region of interest" description="Disordered" evidence="1">
    <location>
        <begin position="108"/>
        <end position="141"/>
    </location>
</feature>
<evidence type="ECO:0000256" key="1">
    <source>
        <dbReference type="SAM" id="MobiDB-lite"/>
    </source>
</evidence>
<keyword evidence="2" id="KW-1133">Transmembrane helix</keyword>
<accession>A0A1E1KQ86</accession>
<feature type="transmembrane region" description="Helical" evidence="2">
    <location>
        <begin position="80"/>
        <end position="106"/>
    </location>
</feature>
<organism evidence="3 4">
    <name type="scientific">Rhynchosporium graminicola</name>
    <dbReference type="NCBI Taxonomy" id="2792576"/>
    <lineage>
        <taxon>Eukaryota</taxon>
        <taxon>Fungi</taxon>
        <taxon>Dikarya</taxon>
        <taxon>Ascomycota</taxon>
        <taxon>Pezizomycotina</taxon>
        <taxon>Leotiomycetes</taxon>
        <taxon>Helotiales</taxon>
        <taxon>Ploettnerulaceae</taxon>
        <taxon>Rhynchosporium</taxon>
    </lineage>
</organism>
<comment type="caution">
    <text evidence="3">The sequence shown here is derived from an EMBL/GenBank/DDBJ whole genome shotgun (WGS) entry which is preliminary data.</text>
</comment>
<dbReference type="EMBL" id="FJUW01000019">
    <property type="protein sequence ID" value="CZT00171.1"/>
    <property type="molecule type" value="Genomic_DNA"/>
</dbReference>